<evidence type="ECO:0000313" key="5">
    <source>
        <dbReference type="EnsemblMetazoa" id="XP_019755459.1"/>
    </source>
</evidence>
<organism evidence="4">
    <name type="scientific">Dendroctonus ponderosae</name>
    <name type="common">Mountain pine beetle</name>
    <dbReference type="NCBI Taxonomy" id="77166"/>
    <lineage>
        <taxon>Eukaryota</taxon>
        <taxon>Metazoa</taxon>
        <taxon>Ecdysozoa</taxon>
        <taxon>Arthropoda</taxon>
        <taxon>Hexapoda</taxon>
        <taxon>Insecta</taxon>
        <taxon>Pterygota</taxon>
        <taxon>Neoptera</taxon>
        <taxon>Endopterygota</taxon>
        <taxon>Coleoptera</taxon>
        <taxon>Polyphaga</taxon>
        <taxon>Cucujiformia</taxon>
        <taxon>Curculionidae</taxon>
        <taxon>Scolytinae</taxon>
        <taxon>Dendroctonus</taxon>
    </lineage>
</organism>
<dbReference type="AlphaFoldDB" id="N6UGY5"/>
<dbReference type="PANTHER" id="PTHR11977:SF123">
    <property type="entry name" value="GELSOLIN"/>
    <property type="match status" value="1"/>
</dbReference>
<name>N6UGY5_DENPD</name>
<dbReference type="GO" id="GO:0051015">
    <property type="term" value="F:actin filament binding"/>
    <property type="evidence" value="ECO:0007669"/>
    <property type="project" value="InterPro"/>
</dbReference>
<feature type="non-terminal residue" evidence="4">
    <location>
        <position position="1"/>
    </location>
</feature>
<feature type="domain" description="Gelsolin-like" evidence="3">
    <location>
        <begin position="413"/>
        <end position="488"/>
    </location>
</feature>
<feature type="domain" description="Gelsolin-like" evidence="3">
    <location>
        <begin position="178"/>
        <end position="241"/>
    </location>
</feature>
<reference evidence="5" key="2">
    <citation type="submission" date="2024-08" db="UniProtKB">
        <authorList>
            <consortium name="EnsemblMetazoa"/>
        </authorList>
    </citation>
    <scope>IDENTIFICATION</scope>
</reference>
<keyword evidence="1" id="KW-0677">Repeat</keyword>
<accession>N6UGY5</accession>
<dbReference type="SMART" id="SM00262">
    <property type="entry name" value="GEL"/>
    <property type="match status" value="4"/>
</dbReference>
<evidence type="ECO:0000256" key="2">
    <source>
        <dbReference type="SAM" id="SignalP"/>
    </source>
</evidence>
<feature type="chain" id="PRO_5010972069" description="Gelsolin-like domain-containing protein" evidence="2">
    <location>
        <begin position="26"/>
        <end position="515"/>
    </location>
</feature>
<evidence type="ECO:0000313" key="6">
    <source>
        <dbReference type="Proteomes" id="UP000019118"/>
    </source>
</evidence>
<sequence length="515" mass="57589">MKAVSFGAVLPLLWAFAGNVAIVSAAVARSQSPQRVMEPAFANAGQRAGLEIWRIEDFKPVAYPNNQYGKFYTGDSYIVLNTKVNKRGDKSWDIHFWLGSETSQDEAGAAAILTVLLDEQLGGDPVEHREKQEHESKLFLSYFKAGVRYQPGGVASGFRHVDPNQAETRLFQVKGSRNIRVKEVDPNISSMNKGDCFILDLGRNIYVYVGTAARRVEKLKATAAANQIRDQDHAGKSTVTIVDEFSPQSDFDTFFKALGGGSRDTVPEATSGGDDAQFETSEERAASLYRVSDASGSLRVEPVGSRPLEPSLLDEGDVFVLDSGNGDVFVWVGRRASAQEKRESMKKADAYLAEHKRPSWTHVERVSQGAEPAAFTQLFRTWQGYGETRTRIARAADQPRLLHALLRPGASKFQVEEVHNFEQDELNTDDVMLLDVPQENTIFVWVGEGADAEEKRRSSELVENYQRQHHREGTAVKFVHQGEEDDEFKAHFSSWNPQLWENEVDVRQLAKKFDD</sequence>
<dbReference type="CDD" id="cd11292">
    <property type="entry name" value="gelsolin_S3_like"/>
    <property type="match status" value="1"/>
</dbReference>
<dbReference type="Proteomes" id="UP000019118">
    <property type="component" value="Unassembled WGS sequence"/>
</dbReference>
<dbReference type="Pfam" id="PF00626">
    <property type="entry name" value="Gelsolin"/>
    <property type="match status" value="4"/>
</dbReference>
<dbReference type="InterPro" id="IPR007123">
    <property type="entry name" value="Gelsolin-like_dom"/>
</dbReference>
<dbReference type="OrthoDB" id="6375767at2759"/>
<protein>
    <recommendedName>
        <fullName evidence="3">Gelsolin-like domain-containing protein</fullName>
    </recommendedName>
</protein>
<dbReference type="PANTHER" id="PTHR11977">
    <property type="entry name" value="VILLIN"/>
    <property type="match status" value="1"/>
</dbReference>
<keyword evidence="6" id="KW-1185">Reference proteome</keyword>
<proteinExistence type="predicted"/>
<keyword evidence="2" id="KW-0732">Signal</keyword>
<evidence type="ECO:0000256" key="1">
    <source>
        <dbReference type="ARBA" id="ARBA00022737"/>
    </source>
</evidence>
<dbReference type="OMA" id="TQWASSW"/>
<feature type="domain" description="Gelsolin-like" evidence="3">
    <location>
        <begin position="305"/>
        <end position="375"/>
    </location>
</feature>
<reference evidence="4 6" key="1">
    <citation type="journal article" date="2013" name="Genome Biol.">
        <title>Draft genome of the mountain pine beetle, Dendroctonus ponderosae Hopkins, a major forest pest.</title>
        <authorList>
            <person name="Keeling C.I."/>
            <person name="Yuen M.M."/>
            <person name="Liao N.Y."/>
            <person name="Docking T.R."/>
            <person name="Chan S.K."/>
            <person name="Taylor G.A."/>
            <person name="Palmquist D.L."/>
            <person name="Jackman S.D."/>
            <person name="Nguyen A."/>
            <person name="Li M."/>
            <person name="Henderson H."/>
            <person name="Janes J.K."/>
            <person name="Zhao Y."/>
            <person name="Pandoh P."/>
            <person name="Moore R."/>
            <person name="Sperling F.A."/>
            <person name="Huber D.P."/>
            <person name="Birol I."/>
            <person name="Jones S.J."/>
            <person name="Bohlmann J."/>
        </authorList>
    </citation>
    <scope>NUCLEOTIDE SEQUENCE</scope>
</reference>
<feature type="signal peptide" evidence="2">
    <location>
        <begin position="1"/>
        <end position="25"/>
    </location>
</feature>
<dbReference type="EnsemblMetazoa" id="XM_019899900.1">
    <property type="protein sequence ID" value="XP_019755459.1"/>
    <property type="gene ID" value="LOC109534290"/>
</dbReference>
<feature type="domain" description="Gelsolin-like" evidence="3">
    <location>
        <begin position="63"/>
        <end position="140"/>
    </location>
</feature>
<dbReference type="KEGG" id="dpa:109534290"/>
<dbReference type="EMBL" id="KB740635">
    <property type="protein sequence ID" value="ENN79901.1"/>
    <property type="molecule type" value="Genomic_DNA"/>
</dbReference>
<dbReference type="CDD" id="cd11290">
    <property type="entry name" value="gelsolin_S1_like"/>
    <property type="match status" value="1"/>
</dbReference>
<dbReference type="Gene3D" id="3.40.20.10">
    <property type="entry name" value="Severin"/>
    <property type="match status" value="4"/>
</dbReference>
<dbReference type="InterPro" id="IPR029006">
    <property type="entry name" value="ADF-H/Gelsolin-like_dom_sf"/>
</dbReference>
<gene>
    <name evidence="5" type="primary">109534290</name>
    <name evidence="4" type="ORF">YQE_03720</name>
</gene>
<dbReference type="HOGENOM" id="CLU_002568_0_0_1"/>
<dbReference type="FunFam" id="3.40.20.10:FF:000002">
    <property type="entry name" value="Gelsolin"/>
    <property type="match status" value="1"/>
</dbReference>
<evidence type="ECO:0000259" key="3">
    <source>
        <dbReference type="Pfam" id="PF00626"/>
    </source>
</evidence>
<dbReference type="InterPro" id="IPR007122">
    <property type="entry name" value="Villin/Gelsolin"/>
</dbReference>
<dbReference type="SUPFAM" id="SSF55753">
    <property type="entry name" value="Actin depolymerizing proteins"/>
    <property type="match status" value="4"/>
</dbReference>
<evidence type="ECO:0000313" key="4">
    <source>
        <dbReference type="EMBL" id="ENN79901.1"/>
    </source>
</evidence>
<dbReference type="CDD" id="cd11289">
    <property type="entry name" value="gelsolin_S2_like"/>
    <property type="match status" value="1"/>
</dbReference>
<dbReference type="PRINTS" id="PR00597">
    <property type="entry name" value="GELSOLIN"/>
</dbReference>